<evidence type="ECO:0000256" key="1">
    <source>
        <dbReference type="ARBA" id="ARBA00022801"/>
    </source>
</evidence>
<organism evidence="3">
    <name type="scientific">Clostridioides difficile</name>
    <name type="common">Peptoclostridium difficile</name>
    <dbReference type="NCBI Taxonomy" id="1496"/>
    <lineage>
        <taxon>Bacteria</taxon>
        <taxon>Bacillati</taxon>
        <taxon>Bacillota</taxon>
        <taxon>Clostridia</taxon>
        <taxon>Peptostreptococcales</taxon>
        <taxon>Peptostreptococcaceae</taxon>
        <taxon>Clostridioides</taxon>
    </lineage>
</organism>
<dbReference type="CDD" id="cd05826">
    <property type="entry name" value="Sortase_B"/>
    <property type="match status" value="1"/>
</dbReference>
<gene>
    <name evidence="3" type="ORF">PDLFYP43_01927</name>
</gene>
<dbReference type="Gene3D" id="2.40.260.10">
    <property type="entry name" value="Sortase"/>
    <property type="match status" value="1"/>
</dbReference>
<dbReference type="SUPFAM" id="SSF63817">
    <property type="entry name" value="Sortase"/>
    <property type="match status" value="1"/>
</dbReference>
<dbReference type="InterPro" id="IPR005754">
    <property type="entry name" value="Sortase"/>
</dbReference>
<evidence type="ECO:0000256" key="2">
    <source>
        <dbReference type="SAM" id="Phobius"/>
    </source>
</evidence>
<dbReference type="AlphaFoldDB" id="A0A6N2ZJX4"/>
<accession>A0A6N2ZJX4</accession>
<protein>
    <submittedName>
        <fullName evidence="3">Sortase family protein</fullName>
    </submittedName>
</protein>
<keyword evidence="2" id="KW-0812">Transmembrane</keyword>
<reference evidence="3" key="1">
    <citation type="submission" date="2019-11" db="EMBL/GenBank/DDBJ databases">
        <authorList>
            <person name="Feng L."/>
        </authorList>
    </citation>
    <scope>NUCLEOTIDE SEQUENCE</scope>
    <source>
        <strain evidence="3">PdifficileLFYP43</strain>
    </source>
</reference>
<name>A0A6N2ZJX4_CLODI</name>
<evidence type="ECO:0000313" key="3">
    <source>
        <dbReference type="EMBL" id="VYT78020.1"/>
    </source>
</evidence>
<sequence length="190" mass="23082">MKKLVKILINIICIITLIFSSLSIYIKLSEYKKADEVYTELRENTINNSKYQELYDKNNDYRFWLKINNVNIDYPVVQGYNNDFYLTHDFYKNYLPLGSIFMDYRNNFENDKSLIVYGHYMKNKTMFGQLENYTDEVFFKENNLVEINYKVQTYTYEIFSVYTADLINRDYLSIHFNNNDEFKYSLNYIT</sequence>
<keyword evidence="2" id="KW-0472">Membrane</keyword>
<dbReference type="EMBL" id="CACRUR010000002">
    <property type="protein sequence ID" value="VYT78020.1"/>
    <property type="molecule type" value="Genomic_DNA"/>
</dbReference>
<proteinExistence type="predicted"/>
<dbReference type="InterPro" id="IPR023365">
    <property type="entry name" value="Sortase_dom-sf"/>
</dbReference>
<keyword evidence="2" id="KW-1133">Transmembrane helix</keyword>
<dbReference type="InterPro" id="IPR009835">
    <property type="entry name" value="SrtB"/>
</dbReference>
<keyword evidence="1" id="KW-0378">Hydrolase</keyword>
<dbReference type="GO" id="GO:0016787">
    <property type="term" value="F:hydrolase activity"/>
    <property type="evidence" value="ECO:0007669"/>
    <property type="project" value="UniProtKB-KW"/>
</dbReference>
<dbReference type="RefSeq" id="WP_003433809.1">
    <property type="nucleotide sequence ID" value="NZ_BIUQ01000046.1"/>
</dbReference>
<dbReference type="Pfam" id="PF04203">
    <property type="entry name" value="Sortase"/>
    <property type="match status" value="1"/>
</dbReference>
<feature type="transmembrane region" description="Helical" evidence="2">
    <location>
        <begin position="7"/>
        <end position="26"/>
    </location>
</feature>